<keyword evidence="2 5" id="KW-0812">Transmembrane</keyword>
<organism evidence="6">
    <name type="scientific">bioreactor metagenome</name>
    <dbReference type="NCBI Taxonomy" id="1076179"/>
    <lineage>
        <taxon>unclassified sequences</taxon>
        <taxon>metagenomes</taxon>
        <taxon>ecological metagenomes</taxon>
    </lineage>
</organism>
<feature type="transmembrane region" description="Helical" evidence="5">
    <location>
        <begin position="12"/>
        <end position="32"/>
    </location>
</feature>
<dbReference type="PANTHER" id="PTHR10361:SF28">
    <property type="entry name" value="P3 PROTEIN-RELATED"/>
    <property type="match status" value="1"/>
</dbReference>
<feature type="transmembrane region" description="Helical" evidence="5">
    <location>
        <begin position="191"/>
        <end position="210"/>
    </location>
</feature>
<keyword evidence="4 5" id="KW-0472">Membrane</keyword>
<dbReference type="Pfam" id="PF01758">
    <property type="entry name" value="SBF"/>
    <property type="match status" value="1"/>
</dbReference>
<keyword evidence="3 5" id="KW-1133">Transmembrane helix</keyword>
<evidence type="ECO:0000256" key="5">
    <source>
        <dbReference type="SAM" id="Phobius"/>
    </source>
</evidence>
<evidence type="ECO:0008006" key="7">
    <source>
        <dbReference type="Google" id="ProtNLM"/>
    </source>
</evidence>
<feature type="transmembrane region" description="Helical" evidence="5">
    <location>
        <begin position="69"/>
        <end position="92"/>
    </location>
</feature>
<dbReference type="AlphaFoldDB" id="A0A644XU09"/>
<feature type="transmembrane region" description="Helical" evidence="5">
    <location>
        <begin position="261"/>
        <end position="279"/>
    </location>
</feature>
<feature type="transmembrane region" description="Helical" evidence="5">
    <location>
        <begin position="98"/>
        <end position="119"/>
    </location>
</feature>
<dbReference type="InterPro" id="IPR002657">
    <property type="entry name" value="BilAc:Na_symport/Acr3"/>
</dbReference>
<evidence type="ECO:0000256" key="2">
    <source>
        <dbReference type="ARBA" id="ARBA00022692"/>
    </source>
</evidence>
<comment type="subcellular location">
    <subcellularLocation>
        <location evidence="1">Membrane</location>
        <topology evidence="1">Multi-pass membrane protein</topology>
    </subcellularLocation>
</comment>
<evidence type="ECO:0000256" key="4">
    <source>
        <dbReference type="ARBA" id="ARBA00023136"/>
    </source>
</evidence>
<feature type="transmembrane region" description="Helical" evidence="5">
    <location>
        <begin position="161"/>
        <end position="179"/>
    </location>
</feature>
<evidence type="ECO:0000313" key="6">
    <source>
        <dbReference type="EMBL" id="MPM19407.1"/>
    </source>
</evidence>
<feature type="transmembrane region" description="Helical" evidence="5">
    <location>
        <begin position="285"/>
        <end position="306"/>
    </location>
</feature>
<dbReference type="Gene3D" id="1.20.1530.20">
    <property type="match status" value="1"/>
</dbReference>
<gene>
    <name evidence="6" type="ORF">SDC9_65830</name>
</gene>
<feature type="transmembrane region" description="Helical" evidence="5">
    <location>
        <begin position="222"/>
        <end position="249"/>
    </location>
</feature>
<dbReference type="GO" id="GO:0016020">
    <property type="term" value="C:membrane"/>
    <property type="evidence" value="ECO:0007669"/>
    <property type="project" value="UniProtKB-SubCell"/>
</dbReference>
<dbReference type="PANTHER" id="PTHR10361">
    <property type="entry name" value="SODIUM-BILE ACID COTRANSPORTER"/>
    <property type="match status" value="1"/>
</dbReference>
<feature type="transmembrane region" description="Helical" evidence="5">
    <location>
        <begin position="38"/>
        <end position="57"/>
    </location>
</feature>
<dbReference type="InterPro" id="IPR004710">
    <property type="entry name" value="Bilac:Na_transpt"/>
</dbReference>
<sequence>MTLEHLNVQCNKAMPFVTPIGVILGLFLGSRLAPYKELSTLFFAIITFVGALGISYRQFALALRRIKDILFVLVSAHVLLPVLTKVVASLIFSDPDLVTGFILLSSIPIAVSSFIWCTIFDGDGPLALSLILLDTLQSPLITPLTIRLLTDSSVIFDSRGIITSLVIMIVIPSLLGMLFSQYFPKASKTAVPYLNPFIKLLLIAVVVIHIGQLSGKLEFSWLYLPLALVNLLVIALSFVVIWFLATYLLKADRASVVSMTYTGGMRNISAALILATQFFPPRVSLPVILGILLQQTFVGFLGSLLFSSKQSKSI</sequence>
<proteinExistence type="predicted"/>
<comment type="caution">
    <text evidence="6">The sequence shown here is derived from an EMBL/GenBank/DDBJ whole genome shotgun (WGS) entry which is preliminary data.</text>
</comment>
<evidence type="ECO:0000256" key="3">
    <source>
        <dbReference type="ARBA" id="ARBA00022989"/>
    </source>
</evidence>
<dbReference type="EMBL" id="VSSQ01003171">
    <property type="protein sequence ID" value="MPM19407.1"/>
    <property type="molecule type" value="Genomic_DNA"/>
</dbReference>
<dbReference type="InterPro" id="IPR038770">
    <property type="entry name" value="Na+/solute_symporter_sf"/>
</dbReference>
<name>A0A644XU09_9ZZZZ</name>
<feature type="transmembrane region" description="Helical" evidence="5">
    <location>
        <begin position="126"/>
        <end position="149"/>
    </location>
</feature>
<reference evidence="6" key="1">
    <citation type="submission" date="2019-08" db="EMBL/GenBank/DDBJ databases">
        <authorList>
            <person name="Kucharzyk K."/>
            <person name="Murdoch R.W."/>
            <person name="Higgins S."/>
            <person name="Loffler F."/>
        </authorList>
    </citation>
    <scope>NUCLEOTIDE SEQUENCE</scope>
</reference>
<evidence type="ECO:0000256" key="1">
    <source>
        <dbReference type="ARBA" id="ARBA00004141"/>
    </source>
</evidence>
<protein>
    <recommendedName>
        <fullName evidence="7">Pantothenates transporter PanS</fullName>
    </recommendedName>
</protein>
<accession>A0A644XU09</accession>